<evidence type="ECO:0000259" key="2">
    <source>
        <dbReference type="Pfam" id="PF07510"/>
    </source>
</evidence>
<proteinExistence type="predicted"/>
<dbReference type="PANTHER" id="PTHR24094">
    <property type="entry name" value="SECRETED PROTEIN"/>
    <property type="match status" value="1"/>
</dbReference>
<keyword evidence="1" id="KW-0812">Transmembrane</keyword>
<keyword evidence="1" id="KW-1133">Transmembrane helix</keyword>
<gene>
    <name evidence="3" type="ORF">MCHLDSM_01025</name>
</gene>
<keyword evidence="4" id="KW-1185">Reference proteome</keyword>
<evidence type="ECO:0000313" key="4">
    <source>
        <dbReference type="Proteomes" id="UP000036513"/>
    </source>
</evidence>
<dbReference type="PANTHER" id="PTHR24094:SF15">
    <property type="entry name" value="AMP-DEPENDENT SYNTHETASE_LIGASE DOMAIN-CONTAINING PROTEIN-RELATED"/>
    <property type="match status" value="1"/>
</dbReference>
<dbReference type="EMBL" id="JYNL01000009">
    <property type="protein sequence ID" value="KMO82402.1"/>
    <property type="molecule type" value="Genomic_DNA"/>
</dbReference>
<protein>
    <recommendedName>
        <fullName evidence="2">GmrSD restriction endonucleases C-terminal domain-containing protein</fullName>
    </recommendedName>
</protein>
<dbReference type="InterPro" id="IPR011089">
    <property type="entry name" value="GmrSD_C"/>
</dbReference>
<dbReference type="Proteomes" id="UP000036513">
    <property type="component" value="Unassembled WGS sequence"/>
</dbReference>
<reference evidence="3 4" key="1">
    <citation type="journal article" date="2015" name="Genome Biol. Evol.">
        <title>Characterization of Three Mycobacterium spp. with Potential Use in Bioremediation by Genome Sequencing and Comparative Genomics.</title>
        <authorList>
            <person name="Das S."/>
            <person name="Pettersson B.M."/>
            <person name="Behra P.R."/>
            <person name="Ramesh M."/>
            <person name="Dasgupta S."/>
            <person name="Bhattacharya A."/>
            <person name="Kirsebom L.A."/>
        </authorList>
    </citation>
    <scope>NUCLEOTIDE SEQUENCE [LARGE SCALE GENOMIC DNA]</scope>
    <source>
        <strain evidence="3 4">DSM 43826</strain>
    </source>
</reference>
<sequence length="254" mass="27228">MTGLLLEALAGASRRGGRRYRPRTRIITAVMALALSLGAYGAWAMRPPAAQPAGTVAAPSQVNQFNDLIARVSVVDEIDPAPGYERGCGTDKQTGQKEGCVFGPAWNDPASTTGCDVRNTVLAAQLHDVTFKPGTRNCKVTSGWLIDPYSGQRITLSQTQIDHVVPLHRAFDAGAWAWSAARRQQFANDQRNLLAVSAHANQSKQDLGPGEWLPTNTAQQCPYVVRYLSVVVAYQLPITTSDKAAAVAVCGQTP</sequence>
<dbReference type="PATRIC" id="fig|37916.4.peg.894"/>
<accession>A0A0J6WL16</accession>
<comment type="caution">
    <text evidence="3">The sequence shown here is derived from an EMBL/GenBank/DDBJ whole genome shotgun (WGS) entry which is preliminary data.</text>
</comment>
<name>A0A0J6WL16_9MYCO</name>
<dbReference type="STRING" id="37916.MCHLDSM_01025"/>
<evidence type="ECO:0000256" key="1">
    <source>
        <dbReference type="SAM" id="Phobius"/>
    </source>
</evidence>
<keyword evidence="1" id="KW-0472">Membrane</keyword>
<feature type="transmembrane region" description="Helical" evidence="1">
    <location>
        <begin position="24"/>
        <end position="43"/>
    </location>
</feature>
<dbReference type="AlphaFoldDB" id="A0A0J6WL16"/>
<dbReference type="Pfam" id="PF07510">
    <property type="entry name" value="GmrSD_C"/>
    <property type="match status" value="1"/>
</dbReference>
<feature type="domain" description="GmrSD restriction endonucleases C-terminal" evidence="2">
    <location>
        <begin position="117"/>
        <end position="241"/>
    </location>
</feature>
<evidence type="ECO:0000313" key="3">
    <source>
        <dbReference type="EMBL" id="KMO82402.1"/>
    </source>
</evidence>
<organism evidence="3 4">
    <name type="scientific">Mycolicibacterium chlorophenolicum</name>
    <dbReference type="NCBI Taxonomy" id="37916"/>
    <lineage>
        <taxon>Bacteria</taxon>
        <taxon>Bacillati</taxon>
        <taxon>Actinomycetota</taxon>
        <taxon>Actinomycetes</taxon>
        <taxon>Mycobacteriales</taxon>
        <taxon>Mycobacteriaceae</taxon>
        <taxon>Mycolicibacterium</taxon>
    </lineage>
</organism>